<dbReference type="OrthoDB" id="262508at2"/>
<dbReference type="EMBL" id="FPKR01000001">
    <property type="protein sequence ID" value="SFZ70763.1"/>
    <property type="molecule type" value="Genomic_DNA"/>
</dbReference>
<sequence>MQELTRLALLGCANAGQDVCTVIDTPALQAASSREQRLLWQAGSLAVYLAAGQRPQTASLPQGAPLDAQAEVPATLHPLLNAAIGGELGGIAPWLVQRLRACGLRLPAQLLPQVLDKQAALETWHTVIGVRGHWLAGHNPSWQRRLEGQLPTQLDEATLQRNWEEGNIDQRRHALATLRKRDPALAREWLLVRLPKERGEPKVALVQALKPGLSLADEPLLESLLDDRNLPVRLAAARLLTLLPESAFRGRMLARAQACLHWQVAAPARGVLAKLGNLLNKPAPASLRVDLPEDLPKDWERDGLREQSATGLGKRAALLCQLLEHVPPSHWSDLTGLTPAQLLPILAADEWNKALLTGVLDASYRYQDAEWGAALMDAYLADNPLLRGDEGKLWACLNDVQREALICQHLHQGSPMPASYGLRGMRTPWPSTLSAAVCQAVLADASQPASNDTQRPGFDFSQLSEQLLLHCADDDLPKLGELVALYADRLAQGPLAGQRQYERARLIVALAEAKQTAIKEMPL</sequence>
<dbReference type="Pfam" id="PF18944">
    <property type="entry name" value="DUF5691"/>
    <property type="match status" value="1"/>
</dbReference>
<name>A0A1K2H5X1_9NEIS</name>
<dbReference type="Proteomes" id="UP000186513">
    <property type="component" value="Unassembled WGS sequence"/>
</dbReference>
<gene>
    <name evidence="1" type="ORF">SAMN02745887_00304</name>
</gene>
<evidence type="ECO:0000313" key="2">
    <source>
        <dbReference type="Proteomes" id="UP000186513"/>
    </source>
</evidence>
<dbReference type="STRING" id="1121279.SAMN02745887_00304"/>
<accession>A0A1K2H5X1</accession>
<organism evidence="1 2">
    <name type="scientific">Chitinimonas taiwanensis DSM 18899</name>
    <dbReference type="NCBI Taxonomy" id="1121279"/>
    <lineage>
        <taxon>Bacteria</taxon>
        <taxon>Pseudomonadati</taxon>
        <taxon>Pseudomonadota</taxon>
        <taxon>Betaproteobacteria</taxon>
        <taxon>Neisseriales</taxon>
        <taxon>Chitinibacteraceae</taxon>
        <taxon>Chitinimonas</taxon>
    </lineage>
</organism>
<dbReference type="RefSeq" id="WP_072426842.1">
    <property type="nucleotide sequence ID" value="NZ_FPKR01000001.1"/>
</dbReference>
<dbReference type="InterPro" id="IPR043746">
    <property type="entry name" value="DUF5691"/>
</dbReference>
<keyword evidence="2" id="KW-1185">Reference proteome</keyword>
<dbReference type="AlphaFoldDB" id="A0A1K2H5X1"/>
<proteinExistence type="predicted"/>
<reference evidence="1 2" key="1">
    <citation type="submission" date="2016-11" db="EMBL/GenBank/DDBJ databases">
        <authorList>
            <person name="Jaros S."/>
            <person name="Januszkiewicz K."/>
            <person name="Wedrychowicz H."/>
        </authorList>
    </citation>
    <scope>NUCLEOTIDE SEQUENCE [LARGE SCALE GENOMIC DNA]</scope>
    <source>
        <strain evidence="1 2">DSM 18899</strain>
    </source>
</reference>
<evidence type="ECO:0000313" key="1">
    <source>
        <dbReference type="EMBL" id="SFZ70763.1"/>
    </source>
</evidence>
<protein>
    <submittedName>
        <fullName evidence="1">Uncharacterized protein</fullName>
    </submittedName>
</protein>